<dbReference type="EC" id="2.7.8.8" evidence="4"/>
<evidence type="ECO:0000256" key="6">
    <source>
        <dbReference type="ARBA" id="ARBA00022516"/>
    </source>
</evidence>
<evidence type="ECO:0000256" key="10">
    <source>
        <dbReference type="ARBA" id="ARBA00023098"/>
    </source>
</evidence>
<evidence type="ECO:0000256" key="2">
    <source>
        <dbReference type="ARBA" id="ARBA00004127"/>
    </source>
</evidence>
<keyword evidence="13" id="KW-1208">Phospholipid metabolism</keyword>
<keyword evidence="9 16" id="KW-1133">Transmembrane helix</keyword>
<evidence type="ECO:0000256" key="3">
    <source>
        <dbReference type="ARBA" id="ARBA00010441"/>
    </source>
</evidence>
<sequence>MTQPETNDNNDKTPDEDKSLENLLPIDEHVEEVAENGQKVVHRGVYLLPNLITTGALFSGFYAIIAGMHQNFEAAAIAIFVAMILDGLDGRVARMTNTASEFGVQYDSLSDMVSFGLAPAMVVFSWGFAELGKFGWTAAFTYAACAALRLARFNTQVDVVDKRYFVGLASPAAAAIVAGIVWQWNDVLLSTELAVIVAVVTIFAGLLMVSNVKYNSFKGIDLRGRVPFVVMLAVVIGFAVVSSAPSTMLLVIFGLYGLSGPVLWCWRLFRPPEAAE</sequence>
<dbReference type="PROSITE" id="PS00379">
    <property type="entry name" value="CDP_ALCOHOL_P_TRANSF"/>
    <property type="match status" value="1"/>
</dbReference>
<evidence type="ECO:0000256" key="11">
    <source>
        <dbReference type="ARBA" id="ARBA00023136"/>
    </source>
</evidence>
<name>A0A7X0MXK7_9GAMM</name>
<evidence type="ECO:0000313" key="18">
    <source>
        <dbReference type="Proteomes" id="UP000528457"/>
    </source>
</evidence>
<dbReference type="InterPro" id="IPR043130">
    <property type="entry name" value="CDP-OH_PTrfase_TM_dom"/>
</dbReference>
<dbReference type="PANTHER" id="PTHR14269">
    <property type="entry name" value="CDP-DIACYLGLYCEROL--GLYCEROL-3-PHOSPHATE 3-PHOSPHATIDYLTRANSFERASE-RELATED"/>
    <property type="match status" value="1"/>
</dbReference>
<organism evidence="17 18">
    <name type="scientific">Pseudoteredinibacter isoporae</name>
    <dbReference type="NCBI Taxonomy" id="570281"/>
    <lineage>
        <taxon>Bacteria</taxon>
        <taxon>Pseudomonadati</taxon>
        <taxon>Pseudomonadota</taxon>
        <taxon>Gammaproteobacteria</taxon>
        <taxon>Cellvibrionales</taxon>
        <taxon>Cellvibrionaceae</taxon>
        <taxon>Pseudoteredinibacter</taxon>
    </lineage>
</organism>
<dbReference type="InterPro" id="IPR000462">
    <property type="entry name" value="CDP-OH_P_trans"/>
</dbReference>
<keyword evidence="7 15" id="KW-0808">Transferase</keyword>
<protein>
    <recommendedName>
        <fullName evidence="5">CDP-diacylglycerol--serine O-phosphatidyltransferase</fullName>
        <ecNumber evidence="4">2.7.8.8</ecNumber>
    </recommendedName>
    <alternativeName>
        <fullName evidence="14">Phosphatidylserine synthase</fullName>
    </alternativeName>
</protein>
<dbReference type="InterPro" id="IPR048254">
    <property type="entry name" value="CDP_ALCOHOL_P_TRANSF_CS"/>
</dbReference>
<evidence type="ECO:0000256" key="16">
    <source>
        <dbReference type="SAM" id="Phobius"/>
    </source>
</evidence>
<evidence type="ECO:0000256" key="7">
    <source>
        <dbReference type="ARBA" id="ARBA00022679"/>
    </source>
</evidence>
<evidence type="ECO:0000256" key="4">
    <source>
        <dbReference type="ARBA" id="ARBA00013174"/>
    </source>
</evidence>
<dbReference type="PANTHER" id="PTHR14269:SF61">
    <property type="entry name" value="CDP-DIACYLGLYCEROL--SERINE O-PHOSPHATIDYLTRANSFERASE"/>
    <property type="match status" value="1"/>
</dbReference>
<keyword evidence="6" id="KW-0444">Lipid biosynthesis</keyword>
<evidence type="ECO:0000256" key="14">
    <source>
        <dbReference type="ARBA" id="ARBA00032361"/>
    </source>
</evidence>
<evidence type="ECO:0000313" key="17">
    <source>
        <dbReference type="EMBL" id="MBB6523876.1"/>
    </source>
</evidence>
<keyword evidence="12" id="KW-0594">Phospholipid biosynthesis</keyword>
<keyword evidence="8 16" id="KW-0812">Transmembrane</keyword>
<keyword evidence="11 16" id="KW-0472">Membrane</keyword>
<comment type="subcellular location">
    <subcellularLocation>
        <location evidence="2">Endomembrane system</location>
        <topology evidence="2">Multi-pass membrane protein</topology>
    </subcellularLocation>
</comment>
<dbReference type="Proteomes" id="UP000528457">
    <property type="component" value="Unassembled WGS sequence"/>
</dbReference>
<dbReference type="GO" id="GO:0008654">
    <property type="term" value="P:phospholipid biosynthetic process"/>
    <property type="evidence" value="ECO:0007669"/>
    <property type="project" value="UniProtKB-KW"/>
</dbReference>
<dbReference type="GO" id="GO:0003882">
    <property type="term" value="F:CDP-diacylglycerol-serine O-phosphatidyltransferase activity"/>
    <property type="evidence" value="ECO:0007669"/>
    <property type="project" value="UniProtKB-EC"/>
</dbReference>
<evidence type="ECO:0000256" key="1">
    <source>
        <dbReference type="ARBA" id="ARBA00000287"/>
    </source>
</evidence>
<feature type="transmembrane region" description="Helical" evidence="16">
    <location>
        <begin position="250"/>
        <end position="269"/>
    </location>
</feature>
<comment type="catalytic activity">
    <reaction evidence="1">
        <text>a CDP-1,2-diacyl-sn-glycerol + L-serine = a 1,2-diacyl-sn-glycero-3-phospho-L-serine + CMP + H(+)</text>
        <dbReference type="Rhea" id="RHEA:16913"/>
        <dbReference type="ChEBI" id="CHEBI:15378"/>
        <dbReference type="ChEBI" id="CHEBI:33384"/>
        <dbReference type="ChEBI" id="CHEBI:57262"/>
        <dbReference type="ChEBI" id="CHEBI:58332"/>
        <dbReference type="ChEBI" id="CHEBI:60377"/>
        <dbReference type="EC" id="2.7.8.8"/>
    </reaction>
</comment>
<feature type="transmembrane region" description="Helical" evidence="16">
    <location>
        <begin position="226"/>
        <end position="244"/>
    </location>
</feature>
<keyword evidence="10" id="KW-0443">Lipid metabolism</keyword>
<feature type="transmembrane region" description="Helical" evidence="16">
    <location>
        <begin position="163"/>
        <end position="182"/>
    </location>
</feature>
<dbReference type="InterPro" id="IPR050324">
    <property type="entry name" value="CDP-alcohol_PTase-I"/>
</dbReference>
<evidence type="ECO:0000256" key="8">
    <source>
        <dbReference type="ARBA" id="ARBA00022692"/>
    </source>
</evidence>
<feature type="transmembrane region" description="Helical" evidence="16">
    <location>
        <begin position="45"/>
        <end position="65"/>
    </location>
</feature>
<dbReference type="GO" id="GO:0012505">
    <property type="term" value="C:endomembrane system"/>
    <property type="evidence" value="ECO:0007669"/>
    <property type="project" value="UniProtKB-SubCell"/>
</dbReference>
<dbReference type="Pfam" id="PF01066">
    <property type="entry name" value="CDP-OH_P_transf"/>
    <property type="match status" value="1"/>
</dbReference>
<evidence type="ECO:0000256" key="9">
    <source>
        <dbReference type="ARBA" id="ARBA00022989"/>
    </source>
</evidence>
<keyword evidence="18" id="KW-1185">Reference proteome</keyword>
<evidence type="ECO:0000256" key="12">
    <source>
        <dbReference type="ARBA" id="ARBA00023209"/>
    </source>
</evidence>
<reference evidence="17 18" key="1">
    <citation type="submission" date="2020-08" db="EMBL/GenBank/DDBJ databases">
        <title>Genomic Encyclopedia of Type Strains, Phase IV (KMG-IV): sequencing the most valuable type-strain genomes for metagenomic binning, comparative biology and taxonomic classification.</title>
        <authorList>
            <person name="Goeker M."/>
        </authorList>
    </citation>
    <scope>NUCLEOTIDE SEQUENCE [LARGE SCALE GENOMIC DNA]</scope>
    <source>
        <strain evidence="17 18">DSM 22368</strain>
    </source>
</reference>
<feature type="transmembrane region" description="Helical" evidence="16">
    <location>
        <begin position="194"/>
        <end position="214"/>
    </location>
</feature>
<dbReference type="EMBL" id="JACHHT010000005">
    <property type="protein sequence ID" value="MBB6523876.1"/>
    <property type="molecule type" value="Genomic_DNA"/>
</dbReference>
<evidence type="ECO:0000256" key="5">
    <source>
        <dbReference type="ARBA" id="ARBA00017171"/>
    </source>
</evidence>
<dbReference type="GO" id="GO:0016020">
    <property type="term" value="C:membrane"/>
    <property type="evidence" value="ECO:0007669"/>
    <property type="project" value="InterPro"/>
</dbReference>
<dbReference type="InterPro" id="IPR004533">
    <property type="entry name" value="CDP-diaglyc--ser_O-PTrfase"/>
</dbReference>
<evidence type="ECO:0000256" key="13">
    <source>
        <dbReference type="ARBA" id="ARBA00023264"/>
    </source>
</evidence>
<accession>A0A7X0MXK7</accession>
<dbReference type="InParanoid" id="A0A7X0MXK7"/>
<feature type="transmembrane region" description="Helical" evidence="16">
    <location>
        <begin position="134"/>
        <end position="151"/>
    </location>
</feature>
<evidence type="ECO:0000256" key="15">
    <source>
        <dbReference type="RuleBase" id="RU003750"/>
    </source>
</evidence>
<proteinExistence type="inferred from homology"/>
<comment type="similarity">
    <text evidence="3 15">Belongs to the CDP-alcohol phosphatidyltransferase class-I family.</text>
</comment>
<dbReference type="NCBIfam" id="TIGR00473">
    <property type="entry name" value="pssA"/>
    <property type="match status" value="1"/>
</dbReference>
<dbReference type="Gene3D" id="1.20.120.1760">
    <property type="match status" value="1"/>
</dbReference>
<dbReference type="RefSeq" id="WP_166843608.1">
    <property type="nucleotide sequence ID" value="NZ_JAAONY010000005.1"/>
</dbReference>
<comment type="caution">
    <text evidence="17">The sequence shown here is derived from an EMBL/GenBank/DDBJ whole genome shotgun (WGS) entry which is preliminary data.</text>
</comment>
<gene>
    <name evidence="17" type="ORF">HNR48_004191</name>
</gene>
<dbReference type="AlphaFoldDB" id="A0A7X0MXK7"/>